<evidence type="ECO:0000256" key="6">
    <source>
        <dbReference type="ARBA" id="ARBA00022840"/>
    </source>
</evidence>
<dbReference type="Gene3D" id="3.30.10.20">
    <property type="match status" value="4"/>
</dbReference>
<evidence type="ECO:0000313" key="13">
    <source>
        <dbReference type="EMBL" id="QBO35275.1"/>
    </source>
</evidence>
<evidence type="ECO:0000259" key="11">
    <source>
        <dbReference type="PROSITE" id="PS50011"/>
    </source>
</evidence>
<dbReference type="OrthoDB" id="9788659at2"/>
<dbReference type="Gene3D" id="1.10.510.10">
    <property type="entry name" value="Transferase(Phosphotransferase) domain 1"/>
    <property type="match status" value="1"/>
</dbReference>
<keyword evidence="4" id="KW-0547">Nucleotide-binding</keyword>
<evidence type="ECO:0000256" key="8">
    <source>
        <dbReference type="ARBA" id="ARBA00048679"/>
    </source>
</evidence>
<dbReference type="SUPFAM" id="SSF56112">
    <property type="entry name" value="Protein kinase-like (PK-like)"/>
    <property type="match status" value="1"/>
</dbReference>
<dbReference type="PANTHER" id="PTHR43289:SF34">
    <property type="entry name" value="SERINE_THREONINE-PROTEIN KINASE YBDM-RELATED"/>
    <property type="match status" value="1"/>
</dbReference>
<evidence type="ECO:0000313" key="14">
    <source>
        <dbReference type="Proteomes" id="UP000292886"/>
    </source>
</evidence>
<protein>
    <recommendedName>
        <fullName evidence="1">non-specific serine/threonine protein kinase</fullName>
        <ecNumber evidence="1">2.7.11.1</ecNumber>
    </recommendedName>
</protein>
<proteinExistence type="predicted"/>
<evidence type="ECO:0000256" key="5">
    <source>
        <dbReference type="ARBA" id="ARBA00022777"/>
    </source>
</evidence>
<comment type="catalytic activity">
    <reaction evidence="8">
        <text>L-seryl-[protein] + ATP = O-phospho-L-seryl-[protein] + ADP + H(+)</text>
        <dbReference type="Rhea" id="RHEA:17989"/>
        <dbReference type="Rhea" id="RHEA-COMP:9863"/>
        <dbReference type="Rhea" id="RHEA-COMP:11604"/>
        <dbReference type="ChEBI" id="CHEBI:15378"/>
        <dbReference type="ChEBI" id="CHEBI:29999"/>
        <dbReference type="ChEBI" id="CHEBI:30616"/>
        <dbReference type="ChEBI" id="CHEBI:83421"/>
        <dbReference type="ChEBI" id="CHEBI:456216"/>
        <dbReference type="EC" id="2.7.11.1"/>
    </reaction>
</comment>
<feature type="compositionally biased region" description="Polar residues" evidence="9">
    <location>
        <begin position="655"/>
        <end position="666"/>
    </location>
</feature>
<evidence type="ECO:0000256" key="3">
    <source>
        <dbReference type="ARBA" id="ARBA00022679"/>
    </source>
</evidence>
<comment type="catalytic activity">
    <reaction evidence="7">
        <text>L-threonyl-[protein] + ATP = O-phospho-L-threonyl-[protein] + ADP + H(+)</text>
        <dbReference type="Rhea" id="RHEA:46608"/>
        <dbReference type="Rhea" id="RHEA-COMP:11060"/>
        <dbReference type="Rhea" id="RHEA-COMP:11605"/>
        <dbReference type="ChEBI" id="CHEBI:15378"/>
        <dbReference type="ChEBI" id="CHEBI:30013"/>
        <dbReference type="ChEBI" id="CHEBI:30616"/>
        <dbReference type="ChEBI" id="CHEBI:61977"/>
        <dbReference type="ChEBI" id="CHEBI:456216"/>
        <dbReference type="EC" id="2.7.11.1"/>
    </reaction>
</comment>
<keyword evidence="10" id="KW-1133">Transmembrane helix</keyword>
<dbReference type="InterPro" id="IPR008271">
    <property type="entry name" value="Ser/Thr_kinase_AS"/>
</dbReference>
<evidence type="ECO:0000256" key="10">
    <source>
        <dbReference type="SAM" id="Phobius"/>
    </source>
</evidence>
<dbReference type="AlphaFoldDB" id="A0A4V1AIF0"/>
<dbReference type="EC" id="2.7.11.1" evidence="1"/>
<dbReference type="PANTHER" id="PTHR43289">
    <property type="entry name" value="MITOGEN-ACTIVATED PROTEIN KINASE KINASE KINASE 20-RELATED"/>
    <property type="match status" value="1"/>
</dbReference>
<evidence type="ECO:0000256" key="4">
    <source>
        <dbReference type="ARBA" id="ARBA00022741"/>
    </source>
</evidence>
<sequence length="666" mass="72281">MMPNQLVGGRYQIVRALGEGGMANVYLAHDLILDRDVSLKTLRLDLATDDNTIRRFQREAMAATELVHPNIVSMYDFGEDQGIQYLVMEYVDGMDLKTYIQTNFPISHQRVIDMMEQVLSAVSAAHAGGIIHRDLKPQNILIDKQGNAKISDFGIATSRSEKAMTQTNTILGSVHYLSPEQARGGMATDKSDVYSLGIILYEMLTGRVPFEGENAVAVALKHSQDEMPSVRAYDSRIPQAMENVVLKATAKDPADRYNSVDEMGDDLRTSLLPTRADEPVFVPTSQNDTATKIIPVGDIQDATSIPKPISPIESAEPKTVDDVMQDKKKSHKGLWIFSIILVILLAGGLTSYFVIKGMNASVPNLVGKTQENAVALIQDNGLKVGTITKTTSQTVESGRVISSDPKFNSELKKGATVNILVSAGRKLLRFGDYSNEKYSSVASTLKKKGFKVKEKQQDSDSVPEGVILSQDVNAEKRVDPERTTVTFTVSSGPKKITVPDFKGKTTADFYNWANENNIKILQPDSESSESVAEGKIIKQSITAGKTAIAGDTMQVTTSTGPKKIPVTSLKGMSLTNAKKWAKNNKLTLIVKYEKSEDVAKNHVIDQSPVSGHQVIQGDSVSVIVSSGAPKKEEPASSNDDEDSSSSTPAADSTSVTESSQTKDGNE</sequence>
<dbReference type="EMBL" id="CP037940">
    <property type="protein sequence ID" value="QBO35275.1"/>
    <property type="molecule type" value="Genomic_DNA"/>
</dbReference>
<dbReference type="NCBIfam" id="NF033483">
    <property type="entry name" value="PknB_PASTA_kin"/>
    <property type="match status" value="1"/>
</dbReference>
<dbReference type="FunFam" id="1.10.510.10:FF:000021">
    <property type="entry name" value="Serine/threonine protein kinase"/>
    <property type="match status" value="1"/>
</dbReference>
<dbReference type="PROSITE" id="PS00108">
    <property type="entry name" value="PROTEIN_KINASE_ST"/>
    <property type="match status" value="1"/>
</dbReference>
<dbReference type="CDD" id="cd14014">
    <property type="entry name" value="STKc_PknB_like"/>
    <property type="match status" value="1"/>
</dbReference>
<dbReference type="GO" id="GO:0004674">
    <property type="term" value="F:protein serine/threonine kinase activity"/>
    <property type="evidence" value="ECO:0007669"/>
    <property type="project" value="UniProtKB-KW"/>
</dbReference>
<organism evidence="13 14">
    <name type="scientific">Periweissella cryptocerci</name>
    <dbReference type="NCBI Taxonomy" id="2506420"/>
    <lineage>
        <taxon>Bacteria</taxon>
        <taxon>Bacillati</taxon>
        <taxon>Bacillota</taxon>
        <taxon>Bacilli</taxon>
        <taxon>Lactobacillales</taxon>
        <taxon>Lactobacillaceae</taxon>
        <taxon>Periweissella</taxon>
    </lineage>
</organism>
<feature type="domain" description="PASTA" evidence="12">
    <location>
        <begin position="492"/>
        <end position="559"/>
    </location>
</feature>
<name>A0A4V1AIF0_9LACO</name>
<dbReference type="PROSITE" id="PS51178">
    <property type="entry name" value="PASTA"/>
    <property type="match status" value="4"/>
</dbReference>
<dbReference type="SMART" id="SM00220">
    <property type="entry name" value="S_TKc"/>
    <property type="match status" value="1"/>
</dbReference>
<feature type="region of interest" description="Disordered" evidence="9">
    <location>
        <begin position="609"/>
        <end position="666"/>
    </location>
</feature>
<feature type="domain" description="PASTA" evidence="12">
    <location>
        <begin position="424"/>
        <end position="491"/>
    </location>
</feature>
<keyword evidence="3" id="KW-0808">Transferase</keyword>
<dbReference type="CDD" id="cd06577">
    <property type="entry name" value="PASTA_pknB"/>
    <property type="match status" value="3"/>
</dbReference>
<dbReference type="RefSeq" id="WP_133362355.1">
    <property type="nucleotide sequence ID" value="NZ_CP037940.1"/>
</dbReference>
<dbReference type="InterPro" id="IPR000719">
    <property type="entry name" value="Prot_kinase_dom"/>
</dbReference>
<gene>
    <name evidence="13" type="primary">pknB</name>
    <name evidence="13" type="ORF">EQG49_01760</name>
</gene>
<reference evidence="14" key="1">
    <citation type="submission" date="2019-03" db="EMBL/GenBank/DDBJ databases">
        <title>Weissella sp. 26KH-42 Genome sequencing.</title>
        <authorList>
            <person name="Heo J."/>
            <person name="Kim S.-J."/>
            <person name="Kim J.-S."/>
            <person name="Hong S.-B."/>
            <person name="Kwon S.-W."/>
        </authorList>
    </citation>
    <scope>NUCLEOTIDE SEQUENCE [LARGE SCALE GENOMIC DNA]</scope>
    <source>
        <strain evidence="14">26KH-42</strain>
    </source>
</reference>
<keyword evidence="10" id="KW-0812">Transmembrane</keyword>
<evidence type="ECO:0000259" key="12">
    <source>
        <dbReference type="PROSITE" id="PS51178"/>
    </source>
</evidence>
<evidence type="ECO:0000256" key="1">
    <source>
        <dbReference type="ARBA" id="ARBA00012513"/>
    </source>
</evidence>
<dbReference type="Pfam" id="PF03793">
    <property type="entry name" value="PASTA"/>
    <property type="match status" value="4"/>
</dbReference>
<dbReference type="KEGG" id="wei:EQG49_01760"/>
<dbReference type="Gene3D" id="3.30.200.20">
    <property type="entry name" value="Phosphorylase Kinase, domain 1"/>
    <property type="match status" value="1"/>
</dbReference>
<feature type="compositionally biased region" description="Low complexity" evidence="9">
    <location>
        <begin position="644"/>
        <end position="654"/>
    </location>
</feature>
<feature type="domain" description="PASTA" evidence="12">
    <location>
        <begin position="359"/>
        <end position="423"/>
    </location>
</feature>
<dbReference type="InterPro" id="IPR011009">
    <property type="entry name" value="Kinase-like_dom_sf"/>
</dbReference>
<dbReference type="Proteomes" id="UP000292886">
    <property type="component" value="Chromosome"/>
</dbReference>
<evidence type="ECO:0000256" key="7">
    <source>
        <dbReference type="ARBA" id="ARBA00047899"/>
    </source>
</evidence>
<dbReference type="FunFam" id="3.30.200.20:FF:000035">
    <property type="entry name" value="Serine/threonine protein kinase Stk1"/>
    <property type="match status" value="1"/>
</dbReference>
<dbReference type="GO" id="GO:0005524">
    <property type="term" value="F:ATP binding"/>
    <property type="evidence" value="ECO:0007669"/>
    <property type="project" value="UniProtKB-KW"/>
</dbReference>
<evidence type="ECO:0000256" key="2">
    <source>
        <dbReference type="ARBA" id="ARBA00022527"/>
    </source>
</evidence>
<feature type="domain" description="Protein kinase" evidence="11">
    <location>
        <begin position="11"/>
        <end position="281"/>
    </location>
</feature>
<feature type="transmembrane region" description="Helical" evidence="10">
    <location>
        <begin position="334"/>
        <end position="355"/>
    </location>
</feature>
<dbReference type="SMART" id="SM00740">
    <property type="entry name" value="PASTA"/>
    <property type="match status" value="4"/>
</dbReference>
<keyword evidence="2" id="KW-0723">Serine/threonine-protein kinase</keyword>
<evidence type="ECO:0000256" key="9">
    <source>
        <dbReference type="SAM" id="MobiDB-lite"/>
    </source>
</evidence>
<feature type="domain" description="PASTA" evidence="12">
    <location>
        <begin position="560"/>
        <end position="626"/>
    </location>
</feature>
<dbReference type="Pfam" id="PF00069">
    <property type="entry name" value="Pkinase"/>
    <property type="match status" value="1"/>
</dbReference>
<accession>A0A4V1AIF0</accession>
<keyword evidence="10" id="KW-0472">Membrane</keyword>
<dbReference type="InterPro" id="IPR005543">
    <property type="entry name" value="PASTA_dom"/>
</dbReference>
<keyword evidence="14" id="KW-1185">Reference proteome</keyword>
<keyword evidence="5 13" id="KW-0418">Kinase</keyword>
<keyword evidence="6" id="KW-0067">ATP-binding</keyword>
<dbReference type="PROSITE" id="PS50011">
    <property type="entry name" value="PROTEIN_KINASE_DOM"/>
    <property type="match status" value="1"/>
</dbReference>